<keyword evidence="4" id="KW-1185">Reference proteome</keyword>
<dbReference type="Gene3D" id="3.60.21.70">
    <property type="entry name" value="PhoD-like phosphatase"/>
    <property type="match status" value="1"/>
</dbReference>
<dbReference type="InterPro" id="IPR052900">
    <property type="entry name" value="Phospholipid_Metab_Enz"/>
</dbReference>
<dbReference type="KEGG" id="sna:Snas_5715"/>
<evidence type="ECO:0000313" key="3">
    <source>
        <dbReference type="EMBL" id="ADD45345.1"/>
    </source>
</evidence>
<dbReference type="InterPro" id="IPR032093">
    <property type="entry name" value="PhoD_N"/>
</dbReference>
<sequence>MRGNRFISRRSLFRGGAVLGGAAALGTAGVGFAGPLLNKDRPALTHGVLSGDVTGDTAVIWTRADRGGQMWVEWSTRPDFADARKVPGPVFRSGNDFTAKTRLRDLPSGKTIHYRAWADDGATGEPVAGSFRATPVKGQDVKFVWSADIAGQGWGINPDLGGFVLFDDMAATEPDFFLCSGDFYYGDNPLQESVTLPDGRVWKNVVSDEKSKVAQTLDEFRGQYKYNLTDEPLRKLLAKAPILSIWDDHEVVNNWYPGEILDDPNYTEKDVDVLAARARKAFTEYMPNPAKPDGEGRIYRRISHGPLLDVFVLDMRTFKDANTPNNSPDGGTVLGERQLAWLKRELKRSKATWKVIANSLPLSLIVGDGKENIEGIAQRDNGKPLGRESEIAELLSYIKAKKVTGTVWITADVHYTAAHSYDPSRAAFTDFEPFWEFVAGPANAGAFGPNKLDTTFGAKVEFSKAPDKDHQNTTPLDGYQFFGEVAIDAETKALTVRLVELGGTELYRKELPAA</sequence>
<protein>
    <submittedName>
        <fullName evidence="3">Alkaline phosphatase</fullName>
    </submittedName>
</protein>
<dbReference type="InterPro" id="IPR006311">
    <property type="entry name" value="TAT_signal"/>
</dbReference>
<dbReference type="PANTHER" id="PTHR43606:SF1">
    <property type="entry name" value="PHOD-LIKE PHOSPHATASE METALLOPHOSPHATASE DOMAIN-CONTAINING PROTEIN"/>
    <property type="match status" value="1"/>
</dbReference>
<name>D3PY16_STANL</name>
<feature type="domain" description="PhoD-like phosphatase metallophosphatase" evidence="1">
    <location>
        <begin position="145"/>
        <end position="498"/>
    </location>
</feature>
<evidence type="ECO:0000313" key="4">
    <source>
        <dbReference type="Proteomes" id="UP000000844"/>
    </source>
</evidence>
<dbReference type="Pfam" id="PF16655">
    <property type="entry name" value="PhoD_N"/>
    <property type="match status" value="1"/>
</dbReference>
<dbReference type="InterPro" id="IPR018946">
    <property type="entry name" value="PhoD-like_MPP"/>
</dbReference>
<dbReference type="EMBL" id="CP001778">
    <property type="protein sequence ID" value="ADD45345.1"/>
    <property type="molecule type" value="Genomic_DNA"/>
</dbReference>
<dbReference type="eggNOG" id="COG3540">
    <property type="taxonomic scope" value="Bacteria"/>
</dbReference>
<dbReference type="CDD" id="cd07389">
    <property type="entry name" value="MPP_PhoD"/>
    <property type="match status" value="1"/>
</dbReference>
<dbReference type="HOGENOM" id="CLU_525464_0_0_11"/>
<dbReference type="PANTHER" id="PTHR43606">
    <property type="entry name" value="PHOSPHATASE, PUTATIVE (AFU_ORTHOLOGUE AFUA_6G08710)-RELATED"/>
    <property type="match status" value="1"/>
</dbReference>
<dbReference type="RefSeq" id="WP_013020916.1">
    <property type="nucleotide sequence ID" value="NC_013947.1"/>
</dbReference>
<evidence type="ECO:0000259" key="1">
    <source>
        <dbReference type="Pfam" id="PF09423"/>
    </source>
</evidence>
<organism evidence="3 4">
    <name type="scientific">Stackebrandtia nassauensis (strain DSM 44728 / CIP 108903 / NRRL B-16338 / NBRC 102104 / LLR-40K-21)</name>
    <dbReference type="NCBI Taxonomy" id="446470"/>
    <lineage>
        <taxon>Bacteria</taxon>
        <taxon>Bacillati</taxon>
        <taxon>Actinomycetota</taxon>
        <taxon>Actinomycetes</taxon>
        <taxon>Glycomycetales</taxon>
        <taxon>Glycomycetaceae</taxon>
        <taxon>Stackebrandtia</taxon>
    </lineage>
</organism>
<dbReference type="STRING" id="446470.Snas_5715"/>
<feature type="domain" description="Phospholipase D N-terminal" evidence="2">
    <location>
        <begin position="46"/>
        <end position="132"/>
    </location>
</feature>
<dbReference type="OrthoDB" id="3497025at2"/>
<dbReference type="Pfam" id="PF09423">
    <property type="entry name" value="PhoD"/>
    <property type="match status" value="1"/>
</dbReference>
<accession>D3PY16</accession>
<dbReference type="InterPro" id="IPR038607">
    <property type="entry name" value="PhoD-like_sf"/>
</dbReference>
<gene>
    <name evidence="3" type="ordered locus">Snas_5715</name>
</gene>
<evidence type="ECO:0000259" key="2">
    <source>
        <dbReference type="Pfam" id="PF16655"/>
    </source>
</evidence>
<reference evidence="3 4" key="1">
    <citation type="journal article" date="2009" name="Stand. Genomic Sci.">
        <title>Complete genome sequence of Stackebrandtia nassauensis type strain (LLR-40K-21).</title>
        <authorList>
            <person name="Munk C."/>
            <person name="Lapidus A."/>
            <person name="Copeland A."/>
            <person name="Jando M."/>
            <person name="Mayilraj S."/>
            <person name="Glavina Del Rio T."/>
            <person name="Nolan M."/>
            <person name="Chen F."/>
            <person name="Lucas S."/>
            <person name="Tice H."/>
            <person name="Cheng J.F."/>
            <person name="Han C."/>
            <person name="Detter J.C."/>
            <person name="Bruce D."/>
            <person name="Goodwin L."/>
            <person name="Chain P."/>
            <person name="Pitluck S."/>
            <person name="Goker M."/>
            <person name="Ovchinikova G."/>
            <person name="Pati A."/>
            <person name="Ivanova N."/>
            <person name="Mavromatis K."/>
            <person name="Chen A."/>
            <person name="Palaniappan K."/>
            <person name="Land M."/>
            <person name="Hauser L."/>
            <person name="Chang Y.J."/>
            <person name="Jeffries C.D."/>
            <person name="Bristow J."/>
            <person name="Eisen J.A."/>
            <person name="Markowitz V."/>
            <person name="Hugenholtz P."/>
            <person name="Kyrpides N.C."/>
            <person name="Klenk H.P."/>
        </authorList>
    </citation>
    <scope>NUCLEOTIDE SEQUENCE [LARGE SCALE GENOMIC DNA]</scope>
    <source>
        <strain evidence="4">DSM 44728 / CIP 108903 / NRRL B-16338 / NBRC 102104 / LLR-40K-21</strain>
    </source>
</reference>
<dbReference type="AlphaFoldDB" id="D3PY16"/>
<dbReference type="PROSITE" id="PS51318">
    <property type="entry name" value="TAT"/>
    <property type="match status" value="1"/>
</dbReference>
<dbReference type="Gene3D" id="2.60.40.380">
    <property type="entry name" value="Purple acid phosphatase-like, N-terminal"/>
    <property type="match status" value="1"/>
</dbReference>
<dbReference type="SUPFAM" id="SSF56300">
    <property type="entry name" value="Metallo-dependent phosphatases"/>
    <property type="match status" value="1"/>
</dbReference>
<dbReference type="Proteomes" id="UP000000844">
    <property type="component" value="Chromosome"/>
</dbReference>
<dbReference type="InterPro" id="IPR029052">
    <property type="entry name" value="Metallo-depent_PP-like"/>
</dbReference>
<proteinExistence type="predicted"/>